<gene>
    <name evidence="3" type="ORF">HNQ03_003096</name>
</gene>
<accession>A0A8J8GA04</accession>
<feature type="compositionally biased region" description="Basic and acidic residues" evidence="1">
    <location>
        <begin position="92"/>
        <end position="101"/>
    </location>
</feature>
<evidence type="ECO:0000313" key="3">
    <source>
        <dbReference type="EMBL" id="NRS94001.1"/>
    </source>
</evidence>
<evidence type="ECO:0000256" key="2">
    <source>
        <dbReference type="SAM" id="Phobius"/>
    </source>
</evidence>
<feature type="region of interest" description="Disordered" evidence="1">
    <location>
        <begin position="1"/>
        <end position="256"/>
    </location>
</feature>
<keyword evidence="2" id="KW-0472">Membrane</keyword>
<keyword evidence="4" id="KW-1185">Reference proteome</keyword>
<feature type="compositionally biased region" description="Low complexity" evidence="1">
    <location>
        <begin position="1"/>
        <end position="30"/>
    </location>
</feature>
<dbReference type="EMBL" id="JABSNO010000036">
    <property type="protein sequence ID" value="NRS94001.1"/>
    <property type="molecule type" value="Genomic_DNA"/>
</dbReference>
<feature type="compositionally biased region" description="Gly residues" evidence="1">
    <location>
        <begin position="241"/>
        <end position="255"/>
    </location>
</feature>
<name>A0A8J8GA04_9FLAO</name>
<feature type="compositionally biased region" description="Low complexity" evidence="1">
    <location>
        <begin position="145"/>
        <end position="155"/>
    </location>
</feature>
<feature type="compositionally biased region" description="Polar residues" evidence="1">
    <location>
        <begin position="31"/>
        <end position="41"/>
    </location>
</feature>
<organism evidence="3 4">
    <name type="scientific">Frigoriflavimonas asaccharolytica</name>
    <dbReference type="NCBI Taxonomy" id="2735899"/>
    <lineage>
        <taxon>Bacteria</taxon>
        <taxon>Pseudomonadati</taxon>
        <taxon>Bacteroidota</taxon>
        <taxon>Flavobacteriia</taxon>
        <taxon>Flavobacteriales</taxon>
        <taxon>Weeksellaceae</taxon>
        <taxon>Frigoriflavimonas</taxon>
    </lineage>
</organism>
<dbReference type="AlphaFoldDB" id="A0A8J8GA04"/>
<evidence type="ECO:0000313" key="4">
    <source>
        <dbReference type="Proteomes" id="UP000610746"/>
    </source>
</evidence>
<proteinExistence type="predicted"/>
<feature type="compositionally biased region" description="Low complexity" evidence="1">
    <location>
        <begin position="227"/>
        <end position="240"/>
    </location>
</feature>
<feature type="compositionally biased region" description="Low complexity" evidence="1">
    <location>
        <begin position="201"/>
        <end position="219"/>
    </location>
</feature>
<evidence type="ECO:0000256" key="1">
    <source>
        <dbReference type="SAM" id="MobiDB-lite"/>
    </source>
</evidence>
<feature type="compositionally biased region" description="Low complexity" evidence="1">
    <location>
        <begin position="170"/>
        <end position="186"/>
    </location>
</feature>
<feature type="compositionally biased region" description="Polar residues" evidence="1">
    <location>
        <begin position="81"/>
        <end position="91"/>
    </location>
</feature>
<feature type="compositionally biased region" description="Basic and acidic residues" evidence="1">
    <location>
        <begin position="68"/>
        <end position="77"/>
    </location>
</feature>
<dbReference type="RefSeq" id="WP_173780537.1">
    <property type="nucleotide sequence ID" value="NZ_JABSNO010000036.1"/>
</dbReference>
<feature type="transmembrane region" description="Helical" evidence="2">
    <location>
        <begin position="266"/>
        <end position="285"/>
    </location>
</feature>
<sequence length="560" mass="63825">MNDDNFNNQNPNQNNDGNNGNQNRESNNANRQSDSLNQENENSYRDEQNQRNLNTERQNNSSNQDNQTNDRRDDVSRNNDQFGNHQNSGHQSSDHQNDRGNYDNSNHNFPNERNSNRDFQNNNNNDNQNSRNPQDDQFREEQSRRNQNSNPQNERPNYEDQNRNNLNRGDYNQNNHNNNNQNNQNYSDRDYQNQGNNSHQNVNPNANNYENQNDYNRGNMGANDIPNNRNTQNNGGNFDNGNGGNTGNGNGGNIGGDHKNNNNRNIIIAVIATLFLAIAAYFLFFNKKDKEVVSNSEMGIKDTSEVGAAIVDTTNSAMNTERNTDEYGEEEEYVTESYVIANEAYLRSTPSSDAASMVKSMKFGDKIYVKNSENINGYSTVYLSKPANEKNITEQPYYLLESTAVSQYQYEEFKEYFSIKPFSGLGSKTKKLIIEKAYNDGVDYKVTQNVDRAKNCLSYGDYDKDGVMDVAIVLDNNEKQVSRLLIICTNKATKDPYLAYAENYSDKIKVNTFKKGASVFMNTDDFTPSPNDGVIVQGEDVKIAIIYDAGNQKFKTYYQE</sequence>
<feature type="compositionally biased region" description="Low complexity" evidence="1">
    <location>
        <begin position="58"/>
        <end position="67"/>
    </location>
</feature>
<reference evidence="3" key="1">
    <citation type="submission" date="2020-05" db="EMBL/GenBank/DDBJ databases">
        <title>Genomic Encyclopedia of Type Strains, Phase IV (KMG-V): Genome sequencing to study the core and pangenomes of soil and plant-associated prokaryotes.</title>
        <authorList>
            <person name="Whitman W."/>
        </authorList>
    </citation>
    <scope>NUCLEOTIDE SEQUENCE</scope>
    <source>
        <strain evidence="3">16F</strain>
    </source>
</reference>
<feature type="compositionally biased region" description="Basic and acidic residues" evidence="1">
    <location>
        <begin position="133"/>
        <end position="144"/>
    </location>
</feature>
<comment type="caution">
    <text evidence="3">The sequence shown here is derived from an EMBL/GenBank/DDBJ whole genome shotgun (WGS) entry which is preliminary data.</text>
</comment>
<protein>
    <submittedName>
        <fullName evidence="3">Preprotein translocase subunit SecG</fullName>
    </submittedName>
</protein>
<keyword evidence="2" id="KW-0812">Transmembrane</keyword>
<dbReference type="Proteomes" id="UP000610746">
    <property type="component" value="Unassembled WGS sequence"/>
</dbReference>
<keyword evidence="2" id="KW-1133">Transmembrane helix</keyword>
<feature type="compositionally biased region" description="Low complexity" evidence="1">
    <location>
        <begin position="111"/>
        <end position="132"/>
    </location>
</feature>